<sequence length="361" mass="39031">MVKARTILIIIAGAIGCGGVVAICAVFGGQTGKKDVIPDAPPLKSIMIPGWAVVGVDPQNKRLTGEGTPQGGPKFEESIIVKDGVTRTSTGTRIVTSTNTARAAAKKGSTSSSYRHSYTPTTLKKVIRPSKTMEDDAASETPDVSEDEDIESESVKPASESVAATTEVPEEEPQETIKEVPEEEPQETTKEEPGEEPQKTNKEPEEGPQETSQELPEEEPQEAPKETPREPEEKSNVPPEEISEVAPQEVPQKTNQEASQRKQGASYLLGGDSELLAMPEVDPQTQQAVDIQPETKPPWEGLEPIGIIEKPTKVPGSYVTKAPEPSTKSASFDKTTLKTITEEEARKLNKELEELINDITF</sequence>
<dbReference type="PROSITE" id="PS51257">
    <property type="entry name" value="PROKAR_LIPOPROTEIN"/>
    <property type="match status" value="1"/>
</dbReference>
<dbReference type="EMBL" id="JAVHJM010000004">
    <property type="protein sequence ID" value="KAK6515394.1"/>
    <property type="molecule type" value="Genomic_DNA"/>
</dbReference>
<feature type="transmembrane region" description="Helical" evidence="2">
    <location>
        <begin position="7"/>
        <end position="28"/>
    </location>
</feature>
<evidence type="ECO:0000256" key="2">
    <source>
        <dbReference type="SAM" id="Phobius"/>
    </source>
</evidence>
<accession>A0AAN8PIK1</accession>
<dbReference type="AlphaFoldDB" id="A0AAN8PIK1"/>
<feature type="compositionally biased region" description="Basic and acidic residues" evidence="1">
    <location>
        <begin position="187"/>
        <end position="205"/>
    </location>
</feature>
<organism evidence="3 4">
    <name type="scientific">Arthrobotrys conoides</name>
    <dbReference type="NCBI Taxonomy" id="74498"/>
    <lineage>
        <taxon>Eukaryota</taxon>
        <taxon>Fungi</taxon>
        <taxon>Dikarya</taxon>
        <taxon>Ascomycota</taxon>
        <taxon>Pezizomycotina</taxon>
        <taxon>Orbiliomycetes</taxon>
        <taxon>Orbiliales</taxon>
        <taxon>Orbiliaceae</taxon>
        <taxon>Arthrobotrys</taxon>
    </lineage>
</organism>
<keyword evidence="2" id="KW-1133">Transmembrane helix</keyword>
<comment type="caution">
    <text evidence="3">The sequence shown here is derived from an EMBL/GenBank/DDBJ whole genome shotgun (WGS) entry which is preliminary data.</text>
</comment>
<proteinExistence type="predicted"/>
<feature type="region of interest" description="Disordered" evidence="1">
    <location>
        <begin position="315"/>
        <end position="334"/>
    </location>
</feature>
<keyword evidence="2" id="KW-0812">Transmembrane</keyword>
<feature type="region of interest" description="Disordered" evidence="1">
    <location>
        <begin position="98"/>
        <end position="310"/>
    </location>
</feature>
<gene>
    <name evidence="3" type="ORF">TWF506_007730</name>
</gene>
<evidence type="ECO:0000313" key="4">
    <source>
        <dbReference type="Proteomes" id="UP001307849"/>
    </source>
</evidence>
<evidence type="ECO:0000313" key="3">
    <source>
        <dbReference type="EMBL" id="KAK6515394.1"/>
    </source>
</evidence>
<keyword evidence="2" id="KW-0472">Membrane</keyword>
<reference evidence="3 4" key="1">
    <citation type="submission" date="2019-10" db="EMBL/GenBank/DDBJ databases">
        <authorList>
            <person name="Palmer J.M."/>
        </authorList>
    </citation>
    <scope>NUCLEOTIDE SEQUENCE [LARGE SCALE GENOMIC DNA]</scope>
    <source>
        <strain evidence="3 4">TWF506</strain>
    </source>
</reference>
<feature type="compositionally biased region" description="Polar residues" evidence="1">
    <location>
        <begin position="251"/>
        <end position="263"/>
    </location>
</feature>
<keyword evidence="4" id="KW-1185">Reference proteome</keyword>
<dbReference type="Proteomes" id="UP001307849">
    <property type="component" value="Unassembled WGS sequence"/>
</dbReference>
<protein>
    <submittedName>
        <fullName evidence="3">Uncharacterized protein</fullName>
    </submittedName>
</protein>
<evidence type="ECO:0000256" key="1">
    <source>
        <dbReference type="SAM" id="MobiDB-lite"/>
    </source>
</evidence>
<feature type="compositionally biased region" description="Polar residues" evidence="1">
    <location>
        <begin position="108"/>
        <end position="122"/>
    </location>
</feature>
<name>A0AAN8PIK1_9PEZI</name>
<feature type="compositionally biased region" description="Acidic residues" evidence="1">
    <location>
        <begin position="135"/>
        <end position="152"/>
    </location>
</feature>
<feature type="compositionally biased region" description="Basic and acidic residues" evidence="1">
    <location>
        <begin position="222"/>
        <end position="235"/>
    </location>
</feature>